<evidence type="ECO:0000313" key="2">
    <source>
        <dbReference type="Proteomes" id="UP000192042"/>
    </source>
</evidence>
<sequence length="57" mass="6618">MVSSQSVRFSGCKPGRWHGRAILKENGRIYLTKGITLWTSHRRTRGRDRRPESGYVD</sequence>
<accession>A0A1W1I8Z4</accession>
<dbReference type="EMBL" id="LT828648">
    <property type="protein sequence ID" value="SLM49465.1"/>
    <property type="molecule type" value="Genomic_DNA"/>
</dbReference>
<dbReference type="Proteomes" id="UP000192042">
    <property type="component" value="Chromosome I"/>
</dbReference>
<reference evidence="1 2" key="1">
    <citation type="submission" date="2017-03" db="EMBL/GenBank/DDBJ databases">
        <authorList>
            <person name="Afonso C.L."/>
            <person name="Miller P.J."/>
            <person name="Scott M.A."/>
            <person name="Spackman E."/>
            <person name="Goraichik I."/>
            <person name="Dimitrov K.M."/>
            <person name="Suarez D.L."/>
            <person name="Swayne D.E."/>
        </authorList>
    </citation>
    <scope>NUCLEOTIDE SEQUENCE [LARGE SCALE GENOMIC DNA]</scope>
    <source>
        <strain evidence="1">Genome sequencing of Nitrospira japonica strain NJ11</strain>
    </source>
</reference>
<proteinExistence type="predicted"/>
<dbReference type="STRING" id="1325564.NSJP_3298"/>
<dbReference type="KEGG" id="nja:NSJP_3298"/>
<gene>
    <name evidence="1" type="ORF">NSJP_3298</name>
</gene>
<protein>
    <submittedName>
        <fullName evidence="1">Uncharacterized protein</fullName>
    </submittedName>
</protein>
<organism evidence="1 2">
    <name type="scientific">Nitrospira japonica</name>
    <dbReference type="NCBI Taxonomy" id="1325564"/>
    <lineage>
        <taxon>Bacteria</taxon>
        <taxon>Pseudomonadati</taxon>
        <taxon>Nitrospirota</taxon>
        <taxon>Nitrospiria</taxon>
        <taxon>Nitrospirales</taxon>
        <taxon>Nitrospiraceae</taxon>
        <taxon>Nitrospira</taxon>
    </lineage>
</organism>
<dbReference type="AlphaFoldDB" id="A0A1W1I8Z4"/>
<name>A0A1W1I8Z4_9BACT</name>
<evidence type="ECO:0000313" key="1">
    <source>
        <dbReference type="EMBL" id="SLM49465.1"/>
    </source>
</evidence>
<keyword evidence="2" id="KW-1185">Reference proteome</keyword>